<accession>A0A1J5RDD9</accession>
<evidence type="ECO:0008006" key="2">
    <source>
        <dbReference type="Google" id="ProtNLM"/>
    </source>
</evidence>
<reference evidence="1" key="1">
    <citation type="submission" date="2016-10" db="EMBL/GenBank/DDBJ databases">
        <title>Sequence of Gallionella enrichment culture.</title>
        <authorList>
            <person name="Poehlein A."/>
            <person name="Muehling M."/>
            <person name="Daniel R."/>
        </authorList>
    </citation>
    <scope>NUCLEOTIDE SEQUENCE</scope>
</reference>
<dbReference type="EMBL" id="MLJW01000209">
    <property type="protein sequence ID" value="OIQ93354.1"/>
    <property type="molecule type" value="Genomic_DNA"/>
</dbReference>
<dbReference type="AlphaFoldDB" id="A0A1J5RDD9"/>
<comment type="caution">
    <text evidence="1">The sequence shown here is derived from an EMBL/GenBank/DDBJ whole genome shotgun (WGS) entry which is preliminary data.</text>
</comment>
<sequence>MRARLRPVVGVLAATTLVMGLIGAVEVFVTPQPARAAAVTDFEAGYIISDSVMYDSSTMGAAAIQAFLNTTGAGCTPAAGNTCLKAYVESTPNRPGNSLCKGAYAGASNDTAAQIIAKVSVACGINPQVLIVTLQKEQGLVTASAGKSAATYARALGFGCPDSAAGWCDPQYAGFANQVYSAASQLQRYAANPASYSYRAGRTNTILWNPNPACGSSSVYIANQATASLYDYTPYQPNSAALAAGYGTGDSCSAYGNRNFHLYFRDWFGSATQRPPFGVVDLVANSGGQAIHVAGWAIDPDVATTPIQVHVYVDGVATAALTASVSRPDVAAAYGRGAAHGFDASVPASPGTHTVCLYGIDGNGGTDALLGCRTVDVVNRSPVGVIDDVRAAGPSAIQVRGWAFDPDITAPIDVHVYVDGVATVALTALDPRPDVDAVYHDGVNHGYDVTFAATAGSHSVCLYGIDGDGGTNDLLGCHVVTVP</sequence>
<organism evidence="1">
    <name type="scientific">mine drainage metagenome</name>
    <dbReference type="NCBI Taxonomy" id="410659"/>
    <lineage>
        <taxon>unclassified sequences</taxon>
        <taxon>metagenomes</taxon>
        <taxon>ecological metagenomes</taxon>
    </lineage>
</organism>
<evidence type="ECO:0000313" key="1">
    <source>
        <dbReference type="EMBL" id="OIQ93354.1"/>
    </source>
</evidence>
<protein>
    <recommendedName>
        <fullName evidence="2">Hemagglutinin</fullName>
    </recommendedName>
</protein>
<name>A0A1J5RDD9_9ZZZZ</name>
<proteinExistence type="predicted"/>
<gene>
    <name evidence="1" type="ORF">GALL_246840</name>
</gene>